<evidence type="ECO:0000313" key="2">
    <source>
        <dbReference type="Proteomes" id="UP000614261"/>
    </source>
</evidence>
<comment type="caution">
    <text evidence="1">The sequence shown here is derived from an EMBL/GenBank/DDBJ whole genome shotgun (WGS) entry which is preliminary data.</text>
</comment>
<dbReference type="EMBL" id="BMGD01000001">
    <property type="protein sequence ID" value="GGB50997.1"/>
    <property type="molecule type" value="Genomic_DNA"/>
</dbReference>
<evidence type="ECO:0008006" key="3">
    <source>
        <dbReference type="Google" id="ProtNLM"/>
    </source>
</evidence>
<name>A0ABQ1IUR2_9SPHN</name>
<accession>A0ABQ1IUR2</accession>
<reference evidence="2" key="1">
    <citation type="journal article" date="2019" name="Int. J. Syst. Evol. Microbiol.">
        <title>The Global Catalogue of Microorganisms (GCM) 10K type strain sequencing project: providing services to taxonomists for standard genome sequencing and annotation.</title>
        <authorList>
            <consortium name="The Broad Institute Genomics Platform"/>
            <consortium name="The Broad Institute Genome Sequencing Center for Infectious Disease"/>
            <person name="Wu L."/>
            <person name="Ma J."/>
        </authorList>
    </citation>
    <scope>NUCLEOTIDE SEQUENCE [LARGE SCALE GENOMIC DNA]</scope>
    <source>
        <strain evidence="2">CGMCC 1.12851</strain>
    </source>
</reference>
<dbReference type="Proteomes" id="UP000614261">
    <property type="component" value="Unassembled WGS sequence"/>
</dbReference>
<sequence length="75" mass="8181">MIPHYHINLFWSVEDGCWIADVPDLKHCSAHGPTPEVAAADVAIAIGAFVESLEADGFPVPEPRYRPVYHGVRAA</sequence>
<proteinExistence type="predicted"/>
<dbReference type="Gene3D" id="3.30.160.250">
    <property type="match status" value="1"/>
</dbReference>
<organism evidence="1 2">
    <name type="scientific">Blastomonas aquatica</name>
    <dbReference type="NCBI Taxonomy" id="1510276"/>
    <lineage>
        <taxon>Bacteria</taxon>
        <taxon>Pseudomonadati</taxon>
        <taxon>Pseudomonadota</taxon>
        <taxon>Alphaproteobacteria</taxon>
        <taxon>Sphingomonadales</taxon>
        <taxon>Sphingomonadaceae</taxon>
        <taxon>Blastomonas</taxon>
    </lineage>
</organism>
<dbReference type="SUPFAM" id="SSF143100">
    <property type="entry name" value="TTHA1013/TTHA0281-like"/>
    <property type="match status" value="1"/>
</dbReference>
<dbReference type="InterPro" id="IPR035069">
    <property type="entry name" value="TTHA1013/TTHA0281-like"/>
</dbReference>
<keyword evidence="2" id="KW-1185">Reference proteome</keyword>
<gene>
    <name evidence="1" type="ORF">GCM10010833_02170</name>
</gene>
<evidence type="ECO:0000313" key="1">
    <source>
        <dbReference type="EMBL" id="GGB50997.1"/>
    </source>
</evidence>
<protein>
    <recommendedName>
        <fullName evidence="3">HicB-like antitoxin of toxin-antitoxin system domain-containing protein</fullName>
    </recommendedName>
</protein>